<keyword evidence="3" id="KW-1185">Reference proteome</keyword>
<dbReference type="EMBL" id="SRMB01000009">
    <property type="protein sequence ID" value="TGE20902.1"/>
    <property type="molecule type" value="Genomic_DNA"/>
</dbReference>
<evidence type="ECO:0000256" key="1">
    <source>
        <dbReference type="SAM" id="SignalP"/>
    </source>
</evidence>
<accession>A0A4Z0PWW8</accession>
<proteinExistence type="predicted"/>
<protein>
    <recommendedName>
        <fullName evidence="4">Lipocalin-like domain-containing protein</fullName>
    </recommendedName>
</protein>
<dbReference type="OrthoDB" id="887325at2"/>
<organism evidence="2 3">
    <name type="scientific">Hymenobacter metallicola</name>
    <dbReference type="NCBI Taxonomy" id="2563114"/>
    <lineage>
        <taxon>Bacteria</taxon>
        <taxon>Pseudomonadati</taxon>
        <taxon>Bacteroidota</taxon>
        <taxon>Cytophagia</taxon>
        <taxon>Cytophagales</taxon>
        <taxon>Hymenobacteraceae</taxon>
        <taxon>Hymenobacter</taxon>
    </lineage>
</organism>
<evidence type="ECO:0008006" key="4">
    <source>
        <dbReference type="Google" id="ProtNLM"/>
    </source>
</evidence>
<dbReference type="PROSITE" id="PS51257">
    <property type="entry name" value="PROKAR_LIPOPROTEIN"/>
    <property type="match status" value="1"/>
</dbReference>
<keyword evidence="1" id="KW-0732">Signal</keyword>
<sequence>MSIPRFLSFFLLCLTLLTAACKKDTTEPEPTLEGRWNFESMTEHSYQADGTHIKAAPASMLPHYVVVTTTEFSAYHSADNTLIMKSGYTRQGNHIHFLNPSYSGDVTITEVSKQRLTMLSDKIPYGPQGGYLTLESTFTH</sequence>
<reference evidence="2 3" key="1">
    <citation type="submission" date="2019-04" db="EMBL/GenBank/DDBJ databases">
        <authorList>
            <person name="Feng G."/>
            <person name="Zhang J."/>
            <person name="Zhu H."/>
        </authorList>
    </citation>
    <scope>NUCLEOTIDE SEQUENCE [LARGE SCALE GENOMIC DNA]</scope>
    <source>
        <strain evidence="2 3">9PBR-1</strain>
    </source>
</reference>
<name>A0A4Z0PWW8_9BACT</name>
<feature type="chain" id="PRO_5021479105" description="Lipocalin-like domain-containing protein" evidence="1">
    <location>
        <begin position="20"/>
        <end position="140"/>
    </location>
</feature>
<evidence type="ECO:0000313" key="3">
    <source>
        <dbReference type="Proteomes" id="UP000298471"/>
    </source>
</evidence>
<evidence type="ECO:0000313" key="2">
    <source>
        <dbReference type="EMBL" id="TGE20902.1"/>
    </source>
</evidence>
<dbReference type="AlphaFoldDB" id="A0A4Z0PWW8"/>
<dbReference type="RefSeq" id="WP_135399287.1">
    <property type="nucleotide sequence ID" value="NZ_SRMB01000009.1"/>
</dbReference>
<comment type="caution">
    <text evidence="2">The sequence shown here is derived from an EMBL/GenBank/DDBJ whole genome shotgun (WGS) entry which is preliminary data.</text>
</comment>
<feature type="signal peptide" evidence="1">
    <location>
        <begin position="1"/>
        <end position="19"/>
    </location>
</feature>
<gene>
    <name evidence="2" type="ORF">E5K02_25205</name>
</gene>
<dbReference type="Proteomes" id="UP000298471">
    <property type="component" value="Unassembled WGS sequence"/>
</dbReference>